<accession>A0ABW0IKD5</accession>
<sequence length="803" mass="87111">MNVSLDRNLAGIPVIRRFGIAFCLFLLVFIALPSFGKHIYGGDMSLRVANRANYYTLTLTLYLDQANAAPNTYETQINLFVFRKSDHARVNTVTVRQTSSQRVRYDNQACADLRNLSVLAMNYSSDVYLNPAIYTDPGGYYVIWDRCCRSADISNIQNPGGEGMVFYMEFPAVVRNGAAFTNSSPQFSFPNGDYICIGKPFQINFGATDADGDQLRYSLVTPLAGYTDNTGQNTVGNGDSHATYPEVNWLPGFGAASSIPGNPPLKIDPQTGELRVTASQTGLFIFAVLCEEYRNGVRIGAIRREFQMPVVDCGNNTPPPPIIRHKNVEMLDVPFCEGTTVTLSTEADPLWSYQWQKNGFNIAGATNATLIVSEPGDYAVVKSFAATCGNDTISKITKARALPPPAAKITSGEELPLCEGESTILSVQPENGVTYQWTADGALLLGSTGPSLTVTKAGLYGIRATSSAACASRDSLAVIVHPNPKAAITSSLSAICQDGEVRLDASIGANYTYEWFFNKTSLNTSDAATRLVGQAGSYEVRITDANGCSALSAPLILAAIPRPDLQFDTLTPVCATRTESVLLVASPAGGTFSGPGVAGNQFDPSKAGVGLHTLTYTYAGNSPCPAVITRQVRVEAPPEVHLPERVTVLMGNSITLKPTIQGATNSFLWEPPDGLSDPTVQTPTATPAAPTTYQLTVTAPGECRTEKNVRVDVLKQLFMADVFSPNHDGINDVWEIRNTDQFPDCEVTIYNRWGEVVFYSKGYEKPWNGTYQDRKVQAGNYQYRIKTNQSELPEYRGTLLVTY</sequence>
<protein>
    <submittedName>
        <fullName evidence="1">Gliding motility-associated C-terminal domain-containing protein</fullName>
    </submittedName>
</protein>
<dbReference type="NCBIfam" id="TIGR04131">
    <property type="entry name" value="Bac_Flav_CTERM"/>
    <property type="match status" value="1"/>
</dbReference>
<dbReference type="Gene3D" id="2.60.40.10">
    <property type="entry name" value="Immunoglobulins"/>
    <property type="match status" value="3"/>
</dbReference>
<reference evidence="2" key="1">
    <citation type="journal article" date="2019" name="Int. J. Syst. Evol. Microbiol.">
        <title>The Global Catalogue of Microorganisms (GCM) 10K type strain sequencing project: providing services to taxonomists for standard genome sequencing and annotation.</title>
        <authorList>
            <consortium name="The Broad Institute Genomics Platform"/>
            <consortium name="The Broad Institute Genome Sequencing Center for Infectious Disease"/>
            <person name="Wu L."/>
            <person name="Ma J."/>
        </authorList>
    </citation>
    <scope>NUCLEOTIDE SEQUENCE [LARGE SCALE GENOMIC DNA]</scope>
    <source>
        <strain evidence="2">CCUG 55250</strain>
    </source>
</reference>
<dbReference type="EMBL" id="JBHSMA010000016">
    <property type="protein sequence ID" value="MFC5412845.1"/>
    <property type="molecule type" value="Genomic_DNA"/>
</dbReference>
<comment type="caution">
    <text evidence="1">The sequence shown here is derived from an EMBL/GenBank/DDBJ whole genome shotgun (WGS) entry which is preliminary data.</text>
</comment>
<organism evidence="1 2">
    <name type="scientific">Larkinella bovis</name>
    <dbReference type="NCBI Taxonomy" id="683041"/>
    <lineage>
        <taxon>Bacteria</taxon>
        <taxon>Pseudomonadati</taxon>
        <taxon>Bacteroidota</taxon>
        <taxon>Cytophagia</taxon>
        <taxon>Cytophagales</taxon>
        <taxon>Spirosomataceae</taxon>
        <taxon>Larkinella</taxon>
    </lineage>
</organism>
<gene>
    <name evidence="1" type="ORF">ACFPMF_26205</name>
</gene>
<dbReference type="Pfam" id="PF13585">
    <property type="entry name" value="CHU_C"/>
    <property type="match status" value="1"/>
</dbReference>
<dbReference type="Proteomes" id="UP001596106">
    <property type="component" value="Unassembled WGS sequence"/>
</dbReference>
<evidence type="ECO:0000313" key="2">
    <source>
        <dbReference type="Proteomes" id="UP001596106"/>
    </source>
</evidence>
<evidence type="ECO:0000313" key="1">
    <source>
        <dbReference type="EMBL" id="MFC5412845.1"/>
    </source>
</evidence>
<dbReference type="InterPro" id="IPR013783">
    <property type="entry name" value="Ig-like_fold"/>
</dbReference>
<proteinExistence type="predicted"/>
<dbReference type="RefSeq" id="WP_379850774.1">
    <property type="nucleotide sequence ID" value="NZ_JBHSMA010000016.1"/>
</dbReference>
<keyword evidence="2" id="KW-1185">Reference proteome</keyword>
<name>A0ABW0IKD5_9BACT</name>
<dbReference type="InterPro" id="IPR026341">
    <property type="entry name" value="T9SS_type_B"/>
</dbReference>